<evidence type="ECO:0000256" key="11">
    <source>
        <dbReference type="SAM" id="SignalP"/>
    </source>
</evidence>
<dbReference type="InterPro" id="IPR036291">
    <property type="entry name" value="NAD(P)-bd_dom_sf"/>
</dbReference>
<keyword evidence="11" id="KW-0732">Signal</keyword>
<evidence type="ECO:0000256" key="2">
    <source>
        <dbReference type="ARBA" id="ARBA00004851"/>
    </source>
</evidence>
<evidence type="ECO:0000259" key="12">
    <source>
        <dbReference type="PROSITE" id="PS51761"/>
    </source>
</evidence>
<dbReference type="EC" id="3.2.1.8" evidence="4"/>
<feature type="chain" id="PRO_5042224059" description="endo-1,4-beta-xylanase" evidence="11">
    <location>
        <begin position="21"/>
        <end position="508"/>
    </location>
</feature>
<dbReference type="Gene3D" id="2.60.120.180">
    <property type="match status" value="1"/>
</dbReference>
<dbReference type="InterPro" id="IPR013320">
    <property type="entry name" value="ConA-like_dom_sf"/>
</dbReference>
<keyword evidence="8 13" id="KW-0326">Glycosidase</keyword>
<comment type="caution">
    <text evidence="10">Lacks conserved residue(s) required for the propagation of feature annotation.</text>
</comment>
<gene>
    <name evidence="13" type="ORF">G6011_06304</name>
</gene>
<dbReference type="Proteomes" id="UP001199106">
    <property type="component" value="Unassembled WGS sequence"/>
</dbReference>
<evidence type="ECO:0000256" key="5">
    <source>
        <dbReference type="ARBA" id="ARBA00022651"/>
    </source>
</evidence>
<evidence type="ECO:0000256" key="8">
    <source>
        <dbReference type="ARBA" id="ARBA00023295"/>
    </source>
</evidence>
<dbReference type="Pfam" id="PF00457">
    <property type="entry name" value="Glyco_hydro_11"/>
    <property type="match status" value="1"/>
</dbReference>
<sequence>MISFAILAAIVLGSLHNSLAAPSGITSLINYETVGKQLKPRQGGYYSFWSEGGGSFRCNQQGGGKYTCNWSGQPGGGFVAGTGFKPGGSRAVKYSGTYDAKGPGYLALYGWTRNPLIEYYIIESCDVLAPGEPWTRKGNFTFEEGTYELYTSQRVNKPSIEGTRTFTQFWSVRTEKRVGGTILITGANGSLALPAVKYLLQAYPSFNLVLTVRDGSEQDANTAGLRLVVDQHPDVQVSIRQLDLSSLENVRVFSKALLVEIEAKELPLIRTIICNAMTWNLTDGSQYSKDGYEMSFAVNHLAHFTLWYGLLSAMDPVHGRIVFSGSSAHWPEKTSLVKGYPTHVPEDLELLVHPKADKEGEKTGRGFQRYAVSRLVPIMVMYELNRRLKTKRDTESIRAIAVDPLDMINSRAFHQPHVPRSIQIMSTVVTWLLPLLSYFVPRLVTVEQAATAFVDVAVADKFAGQEGYYEGEKKVQSSPDSLDVNMQQALWRKSVEWCGLDKEGLVID</sequence>
<dbReference type="InterPro" id="IPR033123">
    <property type="entry name" value="GH11_dom"/>
</dbReference>
<dbReference type="EMBL" id="JAANER010000005">
    <property type="protein sequence ID" value="KAG9189436.1"/>
    <property type="molecule type" value="Genomic_DNA"/>
</dbReference>
<evidence type="ECO:0000256" key="4">
    <source>
        <dbReference type="ARBA" id="ARBA00012590"/>
    </source>
</evidence>
<keyword evidence="6 13" id="KW-0378">Hydrolase</keyword>
<comment type="caution">
    <text evidence="13">The sequence shown here is derived from an EMBL/GenBank/DDBJ whole genome shotgun (WGS) entry which is preliminary data.</text>
</comment>
<feature type="signal peptide" evidence="11">
    <location>
        <begin position="1"/>
        <end position="20"/>
    </location>
</feature>
<evidence type="ECO:0000313" key="13">
    <source>
        <dbReference type="EMBL" id="KAG9189436.1"/>
    </source>
</evidence>
<dbReference type="SUPFAM" id="SSF49899">
    <property type="entry name" value="Concanavalin A-like lectins/glucanases"/>
    <property type="match status" value="1"/>
</dbReference>
<evidence type="ECO:0000256" key="1">
    <source>
        <dbReference type="ARBA" id="ARBA00000681"/>
    </source>
</evidence>
<evidence type="ECO:0000256" key="7">
    <source>
        <dbReference type="ARBA" id="ARBA00023277"/>
    </source>
</evidence>
<name>A0AAD4FIT2_9PLEO</name>
<keyword evidence="7" id="KW-0119">Carbohydrate metabolism</keyword>
<reference evidence="13" key="1">
    <citation type="submission" date="2021-07" db="EMBL/GenBank/DDBJ databases">
        <title>Genome Resource of American Ginseng Black Spot Pathogen Alternaria panax.</title>
        <authorList>
            <person name="Qiu C."/>
            <person name="Wang W."/>
            <person name="Liu Z."/>
        </authorList>
    </citation>
    <scope>NUCLEOTIDE SEQUENCE</scope>
    <source>
        <strain evidence="13">BNCC115425</strain>
    </source>
</reference>
<dbReference type="SUPFAM" id="SSF51735">
    <property type="entry name" value="NAD(P)-binding Rossmann-fold domains"/>
    <property type="match status" value="1"/>
</dbReference>
<dbReference type="PROSITE" id="PS51761">
    <property type="entry name" value="GH11_3"/>
    <property type="match status" value="1"/>
</dbReference>
<comment type="pathway">
    <text evidence="2">Glycan degradation; xylan degradation.</text>
</comment>
<comment type="catalytic activity">
    <reaction evidence="1">
        <text>Endohydrolysis of (1-&gt;4)-beta-D-xylosidic linkages in xylans.</text>
        <dbReference type="EC" id="3.2.1.8"/>
    </reaction>
</comment>
<dbReference type="Gene3D" id="3.40.50.720">
    <property type="entry name" value="NAD(P)-binding Rossmann-like Domain"/>
    <property type="match status" value="1"/>
</dbReference>
<organism evidence="13 14">
    <name type="scientific">Alternaria panax</name>
    <dbReference type="NCBI Taxonomy" id="48097"/>
    <lineage>
        <taxon>Eukaryota</taxon>
        <taxon>Fungi</taxon>
        <taxon>Dikarya</taxon>
        <taxon>Ascomycota</taxon>
        <taxon>Pezizomycotina</taxon>
        <taxon>Dothideomycetes</taxon>
        <taxon>Pleosporomycetidae</taxon>
        <taxon>Pleosporales</taxon>
        <taxon>Pleosporineae</taxon>
        <taxon>Pleosporaceae</taxon>
        <taxon>Alternaria</taxon>
        <taxon>Alternaria sect. Panax</taxon>
    </lineage>
</organism>
<evidence type="ECO:0000256" key="9">
    <source>
        <dbReference type="ARBA" id="ARBA00023326"/>
    </source>
</evidence>
<keyword evidence="5" id="KW-0858">Xylan degradation</keyword>
<dbReference type="PRINTS" id="PR00911">
    <property type="entry name" value="GLHYDRLASE11"/>
</dbReference>
<dbReference type="PANTHER" id="PTHR46828:SF2">
    <property type="entry name" value="ENDO-1,4-BETA-XYLANASE A-RELATED"/>
    <property type="match status" value="1"/>
</dbReference>
<evidence type="ECO:0000256" key="3">
    <source>
        <dbReference type="ARBA" id="ARBA00007792"/>
    </source>
</evidence>
<dbReference type="AlphaFoldDB" id="A0AAD4FIT2"/>
<accession>A0AAD4FIT2</accession>
<evidence type="ECO:0000256" key="6">
    <source>
        <dbReference type="ARBA" id="ARBA00022801"/>
    </source>
</evidence>
<dbReference type="InterPro" id="IPR001137">
    <property type="entry name" value="Glyco_hydro_11"/>
</dbReference>
<feature type="domain" description="GH11" evidence="12">
    <location>
        <begin position="32"/>
        <end position="226"/>
    </location>
</feature>
<comment type="similarity">
    <text evidence="3 10">Belongs to the glycosyl hydrolase 11 (cellulase G) family.</text>
</comment>
<dbReference type="PANTHER" id="PTHR46828">
    <property type="entry name" value="ENDO-1,4-BETA-XYLANASE A-RELATED"/>
    <property type="match status" value="1"/>
</dbReference>
<keyword evidence="9" id="KW-0624">Polysaccharide degradation</keyword>
<protein>
    <recommendedName>
        <fullName evidence="4">endo-1,4-beta-xylanase</fullName>
        <ecNumber evidence="4">3.2.1.8</ecNumber>
    </recommendedName>
</protein>
<dbReference type="GO" id="GO:0031176">
    <property type="term" value="F:endo-1,4-beta-xylanase activity"/>
    <property type="evidence" value="ECO:0007669"/>
    <property type="project" value="UniProtKB-EC"/>
</dbReference>
<proteinExistence type="inferred from homology"/>
<dbReference type="InterPro" id="IPR013319">
    <property type="entry name" value="GH11/12"/>
</dbReference>
<dbReference type="GO" id="GO:0045493">
    <property type="term" value="P:xylan catabolic process"/>
    <property type="evidence" value="ECO:0007669"/>
    <property type="project" value="UniProtKB-KW"/>
</dbReference>
<keyword evidence="14" id="KW-1185">Reference proteome</keyword>
<evidence type="ECO:0000313" key="14">
    <source>
        <dbReference type="Proteomes" id="UP001199106"/>
    </source>
</evidence>
<evidence type="ECO:0000256" key="10">
    <source>
        <dbReference type="PROSITE-ProRule" id="PRU01097"/>
    </source>
</evidence>